<dbReference type="InterPro" id="IPR023827">
    <property type="entry name" value="Peptidase_S8_Asp-AS"/>
</dbReference>
<comment type="similarity">
    <text evidence="4">Belongs to the peptidase S8 family.</text>
</comment>
<evidence type="ECO:0000256" key="4">
    <source>
        <dbReference type="PROSITE-ProRule" id="PRU01240"/>
    </source>
</evidence>
<evidence type="ECO:0000256" key="2">
    <source>
        <dbReference type="ARBA" id="ARBA00022801"/>
    </source>
</evidence>
<name>A0AAD9P7I8_RIDPI</name>
<dbReference type="InterPro" id="IPR036852">
    <property type="entry name" value="Peptidase_S8/S53_dom_sf"/>
</dbReference>
<dbReference type="SUPFAM" id="SSF52743">
    <property type="entry name" value="Subtilisin-like"/>
    <property type="match status" value="1"/>
</dbReference>
<protein>
    <recommendedName>
        <fullName evidence="5">Peptidase S8 pro-domain domain-containing protein</fullName>
    </recommendedName>
</protein>
<dbReference type="GO" id="GO:0000139">
    <property type="term" value="C:Golgi membrane"/>
    <property type="evidence" value="ECO:0007669"/>
    <property type="project" value="TreeGrafter"/>
</dbReference>
<evidence type="ECO:0000256" key="1">
    <source>
        <dbReference type="ARBA" id="ARBA00022670"/>
    </source>
</evidence>
<proteinExistence type="inferred from homology"/>
<dbReference type="EMBL" id="JAODUO010000102">
    <property type="protein sequence ID" value="KAK2189577.1"/>
    <property type="molecule type" value="Genomic_DNA"/>
</dbReference>
<dbReference type="GO" id="GO:0005802">
    <property type="term" value="C:trans-Golgi network"/>
    <property type="evidence" value="ECO:0007669"/>
    <property type="project" value="TreeGrafter"/>
</dbReference>
<keyword evidence="3" id="KW-0720">Serine protease</keyword>
<dbReference type="PANTHER" id="PTHR42884">
    <property type="entry name" value="PROPROTEIN CONVERTASE SUBTILISIN/KEXIN-RELATED"/>
    <property type="match status" value="1"/>
</dbReference>
<dbReference type="PROSITE" id="PS51892">
    <property type="entry name" value="SUBTILASE"/>
    <property type="match status" value="1"/>
</dbReference>
<gene>
    <name evidence="6" type="ORF">NP493_102g03020</name>
</gene>
<dbReference type="GO" id="GO:0004252">
    <property type="term" value="F:serine-type endopeptidase activity"/>
    <property type="evidence" value="ECO:0007669"/>
    <property type="project" value="InterPro"/>
</dbReference>
<keyword evidence="2" id="KW-0378">Hydrolase</keyword>
<dbReference type="GO" id="GO:0016486">
    <property type="term" value="P:peptide hormone processing"/>
    <property type="evidence" value="ECO:0007669"/>
    <property type="project" value="TreeGrafter"/>
</dbReference>
<evidence type="ECO:0000313" key="7">
    <source>
        <dbReference type="Proteomes" id="UP001209878"/>
    </source>
</evidence>
<evidence type="ECO:0000313" key="6">
    <source>
        <dbReference type="EMBL" id="KAK2189577.1"/>
    </source>
</evidence>
<evidence type="ECO:0000259" key="5">
    <source>
        <dbReference type="Pfam" id="PF16470"/>
    </source>
</evidence>
<dbReference type="AlphaFoldDB" id="A0AAD9P7I8"/>
<dbReference type="InterPro" id="IPR038466">
    <property type="entry name" value="S8_pro-domain_sf"/>
</dbReference>
<organism evidence="6 7">
    <name type="scientific">Ridgeia piscesae</name>
    <name type="common">Tubeworm</name>
    <dbReference type="NCBI Taxonomy" id="27915"/>
    <lineage>
        <taxon>Eukaryota</taxon>
        <taxon>Metazoa</taxon>
        <taxon>Spiralia</taxon>
        <taxon>Lophotrochozoa</taxon>
        <taxon>Annelida</taxon>
        <taxon>Polychaeta</taxon>
        <taxon>Sedentaria</taxon>
        <taxon>Canalipalpata</taxon>
        <taxon>Sabellida</taxon>
        <taxon>Siboglinidae</taxon>
        <taxon>Ridgeia</taxon>
    </lineage>
</organism>
<dbReference type="Proteomes" id="UP001209878">
    <property type="component" value="Unassembled WGS sequence"/>
</dbReference>
<dbReference type="Gene3D" id="3.30.70.850">
    <property type="entry name" value="Peptidase S8, pro-domain"/>
    <property type="match status" value="1"/>
</dbReference>
<keyword evidence="7" id="KW-1185">Reference proteome</keyword>
<comment type="caution">
    <text evidence="6">The sequence shown here is derived from an EMBL/GenBank/DDBJ whole genome shotgun (WGS) entry which is preliminary data.</text>
</comment>
<dbReference type="InterPro" id="IPR032815">
    <property type="entry name" value="S8_pro-domain"/>
</dbReference>
<dbReference type="PANTHER" id="PTHR42884:SF3">
    <property type="entry name" value="FURIN-LIKE PROTEASE 1, ISOFORMS 1_1-X_2"/>
    <property type="match status" value="1"/>
</dbReference>
<accession>A0AAD9P7I8</accession>
<keyword evidence="1" id="KW-0645">Protease</keyword>
<comment type="caution">
    <text evidence="4">Lacks conserved residue(s) required for the propagation of feature annotation.</text>
</comment>
<dbReference type="Pfam" id="PF16470">
    <property type="entry name" value="S8_pro-domain"/>
    <property type="match status" value="1"/>
</dbReference>
<reference evidence="6" key="1">
    <citation type="journal article" date="2023" name="Mol. Biol. Evol.">
        <title>Third-Generation Sequencing Reveals the Adaptive Role of the Epigenome in Three Deep-Sea Polychaetes.</title>
        <authorList>
            <person name="Perez M."/>
            <person name="Aroh O."/>
            <person name="Sun Y."/>
            <person name="Lan Y."/>
            <person name="Juniper S.K."/>
            <person name="Young C.R."/>
            <person name="Angers B."/>
            <person name="Qian P.Y."/>
        </authorList>
    </citation>
    <scope>NUCLEOTIDE SEQUENCE</scope>
    <source>
        <strain evidence="6">R07B-5</strain>
    </source>
</reference>
<evidence type="ECO:0000256" key="3">
    <source>
        <dbReference type="ARBA" id="ARBA00022825"/>
    </source>
</evidence>
<feature type="domain" description="Peptidase S8 pro-domain" evidence="5">
    <location>
        <begin position="53"/>
        <end position="103"/>
    </location>
</feature>
<dbReference type="SUPFAM" id="SSF54897">
    <property type="entry name" value="Protease propeptides/inhibitors"/>
    <property type="match status" value="1"/>
</dbReference>
<dbReference type="PROSITE" id="PS00136">
    <property type="entry name" value="SUBTILASE_ASP"/>
    <property type="match status" value="1"/>
</dbReference>
<dbReference type="Gene3D" id="3.40.50.200">
    <property type="entry name" value="Peptidase S8/S53 domain"/>
    <property type="match status" value="1"/>
</dbReference>
<sequence length="224" mass="25616">MDITCLGQLPCGEGSLVSCSHLGQVPAYTGTQPREELLKKLVRGYSPPKAPSQIGSLENYYLFEHRRLMKRSTTQARHHHTKLRREPEVLWVQQQVLRKRVKRDLIEPSPRTSGGNWKPQWTDPGWKSMWYLALGGPSRLQGYLRGYGGHLWQNKGAHGHYDMNVVEAWKQGYTGKGVVVTILDDGIERTHTDLMSNYICQFHSQFLARGFKSSENAYSFLSNE</sequence>